<reference evidence="1 2" key="1">
    <citation type="submission" date="2023-11" db="EMBL/GenBank/DDBJ databases">
        <title>Coraliomargarita sp. nov., isolated from marine algae.</title>
        <authorList>
            <person name="Lee J.K."/>
            <person name="Baek J.H."/>
            <person name="Kim J.M."/>
            <person name="Choi D.G."/>
            <person name="Jeon C.O."/>
        </authorList>
    </citation>
    <scope>NUCLEOTIDE SEQUENCE [LARGE SCALE GENOMIC DNA]</scope>
    <source>
        <strain evidence="1 2">J2-16</strain>
    </source>
</reference>
<evidence type="ECO:0000313" key="2">
    <source>
        <dbReference type="Proteomes" id="UP001324993"/>
    </source>
</evidence>
<proteinExistence type="predicted"/>
<protein>
    <submittedName>
        <fullName evidence="1">Uncharacterized protein</fullName>
    </submittedName>
</protein>
<organism evidence="1 2">
    <name type="scientific">Coraliomargarita algicola</name>
    <dbReference type="NCBI Taxonomy" id="3092156"/>
    <lineage>
        <taxon>Bacteria</taxon>
        <taxon>Pseudomonadati</taxon>
        <taxon>Verrucomicrobiota</taxon>
        <taxon>Opitutia</taxon>
        <taxon>Puniceicoccales</taxon>
        <taxon>Coraliomargaritaceae</taxon>
        <taxon>Coraliomargarita</taxon>
    </lineage>
</organism>
<gene>
    <name evidence="1" type="ORF">SH580_07970</name>
</gene>
<sequence length="306" mass="35123">MTCGDYPQRAELQTAGSLLKITLEKLPIRQGAVPPGGGQKQAINGFSKKARLNFGRALASTKWPMQPAHITLTYGQLEPEQTGTYWKEDCKQLGKWFLRRGLFGFWRLEFQERRQVCVDLLTKCSLISAAQMAYLSRFRRAAHFHCLMSDLSEEQEIQLKKWWAERSGNTHQYALKVTRREAGRASWYLALHAQKGNQAPDISVGRWWGTIGEAQLKKYQQIESLGHLEPDTEHRLRRILRRYLKRKKAHKKRQSMTVFMNEKTQQRLFQYLAGLENSQEEIEAARAENQAKMVDVLGAGGCSSPG</sequence>
<dbReference type="EMBL" id="CP138858">
    <property type="protein sequence ID" value="WPJ97644.1"/>
    <property type="molecule type" value="Genomic_DNA"/>
</dbReference>
<evidence type="ECO:0000313" key="1">
    <source>
        <dbReference type="EMBL" id="WPJ97644.1"/>
    </source>
</evidence>
<name>A0ABZ0RQX0_9BACT</name>
<dbReference type="Proteomes" id="UP001324993">
    <property type="component" value="Chromosome"/>
</dbReference>
<dbReference type="RefSeq" id="WP_319834481.1">
    <property type="nucleotide sequence ID" value="NZ_CP138858.1"/>
</dbReference>
<keyword evidence="2" id="KW-1185">Reference proteome</keyword>
<accession>A0ABZ0RQX0</accession>